<name>A0A401RE45_CHIPU</name>
<evidence type="ECO:0000256" key="11">
    <source>
        <dbReference type="ARBA" id="ARBA00023136"/>
    </source>
</evidence>
<dbReference type="PROSITE" id="PS50835">
    <property type="entry name" value="IG_LIKE"/>
    <property type="match status" value="1"/>
</dbReference>
<dbReference type="GO" id="GO:0005886">
    <property type="term" value="C:plasma membrane"/>
    <property type="evidence" value="ECO:0007669"/>
    <property type="project" value="UniProtKB-SubCell"/>
</dbReference>
<evidence type="ECO:0000313" key="16">
    <source>
        <dbReference type="EMBL" id="GCC16395.1"/>
    </source>
</evidence>
<evidence type="ECO:0000256" key="4">
    <source>
        <dbReference type="ARBA" id="ARBA00022475"/>
    </source>
</evidence>
<keyword evidence="12" id="KW-1015">Disulfide bond</keyword>
<keyword evidence="5" id="KW-0812">Transmembrane</keyword>
<evidence type="ECO:0000256" key="10">
    <source>
        <dbReference type="ARBA" id="ARBA00022989"/>
    </source>
</evidence>
<evidence type="ECO:0000256" key="1">
    <source>
        <dbReference type="ARBA" id="ARBA00004251"/>
    </source>
</evidence>
<comment type="similarity">
    <text evidence="3">Belongs to the nectin family.</text>
</comment>
<dbReference type="Pfam" id="PF07686">
    <property type="entry name" value="V-set"/>
    <property type="match status" value="1"/>
</dbReference>
<evidence type="ECO:0000256" key="8">
    <source>
        <dbReference type="ARBA" id="ARBA00022889"/>
    </source>
</evidence>
<evidence type="ECO:0000256" key="7">
    <source>
        <dbReference type="ARBA" id="ARBA00022737"/>
    </source>
</evidence>
<dbReference type="InterPro" id="IPR036179">
    <property type="entry name" value="Ig-like_dom_sf"/>
</dbReference>
<proteinExistence type="inferred from homology"/>
<dbReference type="SMART" id="SM00409">
    <property type="entry name" value="IG"/>
    <property type="match status" value="1"/>
</dbReference>
<keyword evidence="9" id="KW-0965">Cell junction</keyword>
<dbReference type="InterPro" id="IPR013106">
    <property type="entry name" value="Ig_V-set"/>
</dbReference>
<dbReference type="InterPro" id="IPR052659">
    <property type="entry name" value="Nectin/PVR"/>
</dbReference>
<dbReference type="PANTHER" id="PTHR47387">
    <property type="entry name" value="NECTIN-2"/>
    <property type="match status" value="1"/>
</dbReference>
<evidence type="ECO:0000259" key="15">
    <source>
        <dbReference type="PROSITE" id="PS50835"/>
    </source>
</evidence>
<dbReference type="SUPFAM" id="SSF48726">
    <property type="entry name" value="Immunoglobulin"/>
    <property type="match status" value="1"/>
</dbReference>
<gene>
    <name evidence="16" type="ORF">chiPu_0022424</name>
</gene>
<dbReference type="GO" id="GO:0005912">
    <property type="term" value="C:adherens junction"/>
    <property type="evidence" value="ECO:0007669"/>
    <property type="project" value="UniProtKB-SubCell"/>
</dbReference>
<evidence type="ECO:0000256" key="9">
    <source>
        <dbReference type="ARBA" id="ARBA00022949"/>
    </source>
</evidence>
<protein>
    <recommendedName>
        <fullName evidence="15">Ig-like domain-containing protein</fullName>
    </recommendedName>
</protein>
<comment type="caution">
    <text evidence="16">The sequence shown here is derived from an EMBL/GenBank/DDBJ whole genome shotgun (WGS) entry which is preliminary data.</text>
</comment>
<reference evidence="16 17" key="1">
    <citation type="journal article" date="2018" name="Nat. Ecol. Evol.">
        <title>Shark genomes provide insights into elasmobranch evolution and the origin of vertebrates.</title>
        <authorList>
            <person name="Hara Y"/>
            <person name="Yamaguchi K"/>
            <person name="Onimaru K"/>
            <person name="Kadota M"/>
            <person name="Koyanagi M"/>
            <person name="Keeley SD"/>
            <person name="Tatsumi K"/>
            <person name="Tanaka K"/>
            <person name="Motone F"/>
            <person name="Kageyama Y"/>
            <person name="Nozu R"/>
            <person name="Adachi N"/>
            <person name="Nishimura O"/>
            <person name="Nakagawa R"/>
            <person name="Tanegashima C"/>
            <person name="Kiyatake I"/>
            <person name="Matsumoto R"/>
            <person name="Murakumo K"/>
            <person name="Nishida K"/>
            <person name="Terakita A"/>
            <person name="Kuratani S"/>
            <person name="Sato K"/>
            <person name="Hyodo S Kuraku.S."/>
        </authorList>
    </citation>
    <scope>NUCLEOTIDE SEQUENCE [LARGE SCALE GENOMIC DNA]</scope>
</reference>
<dbReference type="STRING" id="137246.A0A401RE45"/>
<feature type="region of interest" description="Disordered" evidence="14">
    <location>
        <begin position="173"/>
        <end position="216"/>
    </location>
</feature>
<evidence type="ECO:0000256" key="3">
    <source>
        <dbReference type="ARBA" id="ARBA00007810"/>
    </source>
</evidence>
<dbReference type="EMBL" id="BEZZ01007705">
    <property type="protein sequence ID" value="GCC16395.1"/>
    <property type="molecule type" value="Genomic_DNA"/>
</dbReference>
<organism evidence="16 17">
    <name type="scientific">Chiloscyllium punctatum</name>
    <name type="common">Brownbanded bambooshark</name>
    <name type="synonym">Hemiscyllium punctatum</name>
    <dbReference type="NCBI Taxonomy" id="137246"/>
    <lineage>
        <taxon>Eukaryota</taxon>
        <taxon>Metazoa</taxon>
        <taxon>Chordata</taxon>
        <taxon>Craniata</taxon>
        <taxon>Vertebrata</taxon>
        <taxon>Chondrichthyes</taxon>
        <taxon>Elasmobranchii</taxon>
        <taxon>Galeomorphii</taxon>
        <taxon>Galeoidea</taxon>
        <taxon>Orectolobiformes</taxon>
        <taxon>Hemiscylliidae</taxon>
        <taxon>Chiloscyllium</taxon>
    </lineage>
</organism>
<evidence type="ECO:0000256" key="2">
    <source>
        <dbReference type="ARBA" id="ARBA00004536"/>
    </source>
</evidence>
<keyword evidence="4" id="KW-1003">Cell membrane</keyword>
<evidence type="ECO:0000256" key="6">
    <source>
        <dbReference type="ARBA" id="ARBA00022729"/>
    </source>
</evidence>
<feature type="domain" description="Ig-like" evidence="15">
    <location>
        <begin position="21"/>
        <end position="136"/>
    </location>
</feature>
<dbReference type="AlphaFoldDB" id="A0A401RE45"/>
<keyword evidence="17" id="KW-1185">Reference proteome</keyword>
<keyword evidence="7" id="KW-0677">Repeat</keyword>
<dbReference type="GO" id="GO:0007155">
    <property type="term" value="P:cell adhesion"/>
    <property type="evidence" value="ECO:0007669"/>
    <property type="project" value="UniProtKB-KW"/>
</dbReference>
<keyword evidence="8" id="KW-0130">Cell adhesion</keyword>
<evidence type="ECO:0000256" key="13">
    <source>
        <dbReference type="ARBA" id="ARBA00023180"/>
    </source>
</evidence>
<dbReference type="Proteomes" id="UP000287033">
    <property type="component" value="Unassembled WGS sequence"/>
</dbReference>
<keyword evidence="6" id="KW-0732">Signal</keyword>
<dbReference type="OrthoDB" id="6413693at2759"/>
<sequence length="216" mass="23074">MYIKPAVMTGGESDSLPSLYPTVAIAQRIVVADSVTGIAGERLDLPCLFIHDETSLRVVQATWLKRREGTDENIAVYNPQLGMSYPTMSGRVLFHNATSGNCTLTIHPLELGDQGVYSCEVNVFPSGKFESRTELTVLGEPGAPTPTLCPVRPRSVLPPPTGMLLCEGFVRGNGESSRRGDYPASRPAGVKRGEGAAPPAGQRGCSLHSRIPQAAR</sequence>
<dbReference type="Gene3D" id="2.60.40.10">
    <property type="entry name" value="Immunoglobulins"/>
    <property type="match status" value="1"/>
</dbReference>
<keyword evidence="11" id="KW-0472">Membrane</keyword>
<accession>A0A401RE45</accession>
<evidence type="ECO:0000256" key="5">
    <source>
        <dbReference type="ARBA" id="ARBA00022692"/>
    </source>
</evidence>
<evidence type="ECO:0000256" key="14">
    <source>
        <dbReference type="SAM" id="MobiDB-lite"/>
    </source>
</evidence>
<comment type="subcellular location">
    <subcellularLocation>
        <location evidence="2">Cell junction</location>
        <location evidence="2">Adherens junction</location>
    </subcellularLocation>
    <subcellularLocation>
        <location evidence="1">Cell membrane</location>
        <topology evidence="1">Single-pass type I membrane protein</topology>
    </subcellularLocation>
</comment>
<keyword evidence="10" id="KW-1133">Transmembrane helix</keyword>
<dbReference type="InterPro" id="IPR007110">
    <property type="entry name" value="Ig-like_dom"/>
</dbReference>
<evidence type="ECO:0000256" key="12">
    <source>
        <dbReference type="ARBA" id="ARBA00023157"/>
    </source>
</evidence>
<dbReference type="FunFam" id="2.60.40.10:FF:000304">
    <property type="entry name" value="Nectin cell adhesion molecule 1"/>
    <property type="match status" value="1"/>
</dbReference>
<evidence type="ECO:0000313" key="17">
    <source>
        <dbReference type="Proteomes" id="UP000287033"/>
    </source>
</evidence>
<keyword evidence="13" id="KW-0325">Glycoprotein</keyword>
<dbReference type="InterPro" id="IPR013783">
    <property type="entry name" value="Ig-like_fold"/>
</dbReference>
<dbReference type="InterPro" id="IPR003599">
    <property type="entry name" value="Ig_sub"/>
</dbReference>
<dbReference type="PANTHER" id="PTHR47387:SF1">
    <property type="entry name" value="NECTIN-2"/>
    <property type="match status" value="1"/>
</dbReference>